<dbReference type="WBParaSite" id="BXY_0976800.1">
    <property type="protein sequence ID" value="BXY_0976800.1"/>
    <property type="gene ID" value="BXY_0976800"/>
</dbReference>
<dbReference type="Proteomes" id="UP000659654">
    <property type="component" value="Unassembled WGS sequence"/>
</dbReference>
<name>A0A1I7S9S1_BURXY</name>
<evidence type="ECO:0000313" key="3">
    <source>
        <dbReference type="EMBL" id="CAG9129200.1"/>
    </source>
</evidence>
<evidence type="ECO:0000313" key="2">
    <source>
        <dbReference type="EMBL" id="CAD5233793.1"/>
    </source>
</evidence>
<dbReference type="Proteomes" id="UP000582659">
    <property type="component" value="Unassembled WGS sequence"/>
</dbReference>
<keyword evidence="5" id="KW-1185">Reference proteome</keyword>
<sequence length="104" mass="11883">MLKILVAATTLLAVLDGSNAAPALPEPLRVMELDLKNEDEARPDIQPYYMPELDDVANLLARLDQINQETDSGLKRKRDFRFYGSRGKKSVRETRRFNYMPSRG</sequence>
<evidence type="ECO:0000313" key="6">
    <source>
        <dbReference type="WBParaSite" id="BXY_0976800.1"/>
    </source>
</evidence>
<gene>
    <name evidence="2" type="ORF">BXYJ_LOCUS13884</name>
</gene>
<proteinExistence type="predicted"/>
<dbReference type="AlphaFoldDB" id="A0A1I7S9S1"/>
<keyword evidence="1" id="KW-0732">Signal</keyword>
<evidence type="ECO:0000256" key="1">
    <source>
        <dbReference type="SAM" id="SignalP"/>
    </source>
</evidence>
<reference evidence="3" key="2">
    <citation type="submission" date="2020-08" db="EMBL/GenBank/DDBJ databases">
        <authorList>
            <person name="Kikuchi T."/>
        </authorList>
    </citation>
    <scope>NUCLEOTIDE SEQUENCE</scope>
    <source>
        <strain evidence="2">Ka4C1</strain>
    </source>
</reference>
<dbReference type="EMBL" id="CAJFCV020000006">
    <property type="protein sequence ID" value="CAG9129200.1"/>
    <property type="molecule type" value="Genomic_DNA"/>
</dbReference>
<evidence type="ECO:0000313" key="5">
    <source>
        <dbReference type="Proteomes" id="UP000659654"/>
    </source>
</evidence>
<dbReference type="Proteomes" id="UP000095284">
    <property type="component" value="Unplaced"/>
</dbReference>
<accession>A0A1I7S9S1</accession>
<organism evidence="4 6">
    <name type="scientific">Bursaphelenchus xylophilus</name>
    <name type="common">Pinewood nematode worm</name>
    <name type="synonym">Aphelenchoides xylophilus</name>
    <dbReference type="NCBI Taxonomy" id="6326"/>
    <lineage>
        <taxon>Eukaryota</taxon>
        <taxon>Metazoa</taxon>
        <taxon>Ecdysozoa</taxon>
        <taxon>Nematoda</taxon>
        <taxon>Chromadorea</taxon>
        <taxon>Rhabditida</taxon>
        <taxon>Tylenchina</taxon>
        <taxon>Tylenchomorpha</taxon>
        <taxon>Aphelenchoidea</taxon>
        <taxon>Aphelenchoididae</taxon>
        <taxon>Bursaphelenchus</taxon>
    </lineage>
</organism>
<feature type="chain" id="PRO_5036308754" evidence="1">
    <location>
        <begin position="21"/>
        <end position="104"/>
    </location>
</feature>
<dbReference type="EMBL" id="CAJFDI010000006">
    <property type="protein sequence ID" value="CAD5233793.1"/>
    <property type="molecule type" value="Genomic_DNA"/>
</dbReference>
<reference evidence="6" key="1">
    <citation type="submission" date="2016-11" db="UniProtKB">
        <authorList>
            <consortium name="WormBaseParasite"/>
        </authorList>
    </citation>
    <scope>IDENTIFICATION</scope>
</reference>
<dbReference type="OrthoDB" id="10400033at2759"/>
<feature type="signal peptide" evidence="1">
    <location>
        <begin position="1"/>
        <end position="20"/>
    </location>
</feature>
<evidence type="ECO:0000313" key="4">
    <source>
        <dbReference type="Proteomes" id="UP000095284"/>
    </source>
</evidence>
<protein>
    <submittedName>
        <fullName evidence="2">(pine wood nematode) hypothetical protein</fullName>
    </submittedName>
</protein>